<sequence>MVILNQSLYTYHSIIYLEDTDSAGLLYFSRIFQLAHRVFEKFLLQNNTSLYSVISKKEYNLPIVHADVDYLTPLYLSDSIEIKMYIEKVGNSSFSLKYKFIKKDTIAAIAHIVHVAVSKNLGRSIKIPEELLFLLQNN</sequence>
<dbReference type="Pfam" id="PF13279">
    <property type="entry name" value="4HBT_2"/>
    <property type="match status" value="1"/>
</dbReference>
<dbReference type="InterPro" id="IPR029069">
    <property type="entry name" value="HotDog_dom_sf"/>
</dbReference>
<evidence type="ECO:0000313" key="1">
    <source>
        <dbReference type="EMBL" id="WDA98790.1"/>
    </source>
</evidence>
<dbReference type="CDD" id="cd00586">
    <property type="entry name" value="4HBT"/>
    <property type="match status" value="1"/>
</dbReference>
<dbReference type="EMBL" id="OP616811">
    <property type="protein sequence ID" value="WDA98790.1"/>
    <property type="molecule type" value="Genomic_DNA"/>
</dbReference>
<name>A0A9Y1I1X8_9RHOD</name>
<keyword evidence="1" id="KW-0934">Plastid</keyword>
<gene>
    <name evidence="1" type="primary">ycf83</name>
    <name evidence="1" type="ORF">SCTW_008</name>
</gene>
<evidence type="ECO:0008006" key="2">
    <source>
        <dbReference type="Google" id="ProtNLM"/>
    </source>
</evidence>
<proteinExistence type="predicted"/>
<organism evidence="1">
    <name type="scientific">Sciadococcus taiwanensis</name>
    <dbReference type="NCBI Taxonomy" id="3028030"/>
    <lineage>
        <taxon>Eukaryota</taxon>
        <taxon>Rhodophyta</taxon>
        <taxon>Bangiophyceae</taxon>
        <taxon>Cavernulicolales</taxon>
        <taxon>Cavernulicolaceae</taxon>
        <taxon>Sciadococcus</taxon>
    </lineage>
</organism>
<dbReference type="AlphaFoldDB" id="A0A9Y1I1X8"/>
<dbReference type="SUPFAM" id="SSF54637">
    <property type="entry name" value="Thioesterase/thiol ester dehydrase-isomerase"/>
    <property type="match status" value="1"/>
</dbReference>
<dbReference type="Gene3D" id="3.10.129.10">
    <property type="entry name" value="Hotdog Thioesterase"/>
    <property type="match status" value="1"/>
</dbReference>
<reference evidence="1" key="1">
    <citation type="journal article" date="2023" name="J. Phycol.">
        <title>Revised classification of the Cyanidiophyceae based on plastid genome data with descriptions of the Cavernulicolales ord. nov. and Galdieriales ord. nov. (Rhodophyta).</title>
        <authorList>
            <person name="Park S.I."/>
            <person name="Cho C.H."/>
            <person name="Ciniglia C."/>
            <person name="Huang T.Y."/>
            <person name="Liu S.L."/>
            <person name="Bustamante D.E."/>
            <person name="Calderon M.S."/>
            <person name="Mansilla A."/>
            <person name="McDermott T."/>
            <person name="Andersen R.A."/>
            <person name="Yoon H.S."/>
        </authorList>
    </citation>
    <scope>NUCLEOTIDE SEQUENCE</scope>
</reference>
<geneLocation type="plastid" evidence="1"/>
<accession>A0A9Y1I1X8</accession>
<protein>
    <recommendedName>
        <fullName evidence="2">1,4-dihydroxy-2-naphthoyl-CoA hydrolase</fullName>
    </recommendedName>
</protein>